<comment type="subcellular location">
    <subcellularLocation>
        <location evidence="1">Cell membrane</location>
        <topology evidence="1">Multi-pass membrane protein</topology>
    </subcellularLocation>
</comment>
<dbReference type="PANTHER" id="PTHR16119:SF17">
    <property type="entry name" value="TRANSMEMBRANE PROTEIN 144"/>
    <property type="match status" value="1"/>
</dbReference>
<dbReference type="Proteomes" id="UP000006035">
    <property type="component" value="Unassembled WGS sequence"/>
</dbReference>
<feature type="transmembrane region" description="Helical" evidence="8">
    <location>
        <begin position="157"/>
        <end position="174"/>
    </location>
</feature>
<dbReference type="Gene3D" id="1.10.3730.20">
    <property type="match status" value="1"/>
</dbReference>
<keyword evidence="7 8" id="KW-0472">Membrane</keyword>
<feature type="transmembrane region" description="Helical" evidence="8">
    <location>
        <begin position="34"/>
        <end position="53"/>
    </location>
</feature>
<evidence type="ECO:0000256" key="7">
    <source>
        <dbReference type="ARBA" id="ARBA00023136"/>
    </source>
</evidence>
<feature type="transmembrane region" description="Helical" evidence="8">
    <location>
        <begin position="59"/>
        <end position="77"/>
    </location>
</feature>
<feature type="transmembrane region" description="Helical" evidence="8">
    <location>
        <begin position="6"/>
        <end position="22"/>
    </location>
</feature>
<dbReference type="PANTHER" id="PTHR16119">
    <property type="entry name" value="TRANSMEMBRANE PROTEIN 144"/>
    <property type="match status" value="1"/>
</dbReference>
<keyword evidence="6 8" id="KW-1133">Transmembrane helix</keyword>
<evidence type="ECO:0000256" key="4">
    <source>
        <dbReference type="ARBA" id="ARBA00022597"/>
    </source>
</evidence>
<evidence type="ECO:0000256" key="3">
    <source>
        <dbReference type="ARBA" id="ARBA00022448"/>
    </source>
</evidence>
<keyword evidence="5 8" id="KW-0812">Transmembrane</keyword>
<dbReference type="InterPro" id="IPR037185">
    <property type="entry name" value="EmrE-like"/>
</dbReference>
<gene>
    <name evidence="9" type="ORF">HMPREF9102_1067</name>
</gene>
<proteinExistence type="inferred from homology"/>
<protein>
    <submittedName>
        <fullName evidence="9">Glucose uptake protein GlcU</fullName>
    </submittedName>
</protein>
<evidence type="ECO:0000256" key="6">
    <source>
        <dbReference type="ARBA" id="ARBA00022989"/>
    </source>
</evidence>
<comment type="similarity">
    <text evidence="2">Belongs to the GRP transporter (TC 2.A.7.5) family.</text>
</comment>
<keyword evidence="10" id="KW-1185">Reference proteome</keyword>
<dbReference type="EMBL" id="AFTL01000019">
    <property type="protein sequence ID" value="EGS36080.1"/>
    <property type="molecule type" value="Genomic_DNA"/>
</dbReference>
<evidence type="ECO:0000313" key="9">
    <source>
        <dbReference type="EMBL" id="EGS36080.1"/>
    </source>
</evidence>
<organism evidence="9 10">
    <name type="scientific">Limosilactobacillus oris F0423</name>
    <dbReference type="NCBI Taxonomy" id="944562"/>
    <lineage>
        <taxon>Bacteria</taxon>
        <taxon>Bacillati</taxon>
        <taxon>Bacillota</taxon>
        <taxon>Bacilli</taxon>
        <taxon>Lactobacillales</taxon>
        <taxon>Lactobacillaceae</taxon>
        <taxon>Limosilactobacillus</taxon>
    </lineage>
</organism>
<sequence length="296" mass="31449">MVLTYLLALVPAVGWGIMPLITGKIGGSTINQTFGIGAGATIIGLVAFLTAQLSGNPGAVVVSARGFWISVICGALWSTGQIGQFVSFKRMGVSNTIPLSTVFQLIGNSLIGVIIFGEWHSTTARLIGFGALLVVIIGALMTSVTDESSGKRVTVKNFFFLLCTTFGYWVYSAFPKIPWLKDEKSLGIFLPEMIGILIGAVIYTFASGNAKAFKQKEQYLNIFGGLSWGIAALAYIFAGRALGVNVAFVFTQMNVVIATIGGVLVLHEHKTRREMGFTIAGIILIVAGSILTAFAH</sequence>
<feature type="transmembrane region" description="Helical" evidence="8">
    <location>
        <begin position="218"/>
        <end position="238"/>
    </location>
</feature>
<accession>A0ABN0D393</accession>
<comment type="caution">
    <text evidence="9">The sequence shown here is derived from an EMBL/GenBank/DDBJ whole genome shotgun (WGS) entry which is preliminary data.</text>
</comment>
<feature type="transmembrane region" description="Helical" evidence="8">
    <location>
        <begin position="123"/>
        <end position="145"/>
    </location>
</feature>
<keyword evidence="4" id="KW-0762">Sugar transport</keyword>
<evidence type="ECO:0000256" key="5">
    <source>
        <dbReference type="ARBA" id="ARBA00022692"/>
    </source>
</evidence>
<dbReference type="SUPFAM" id="SSF103481">
    <property type="entry name" value="Multidrug resistance efflux transporter EmrE"/>
    <property type="match status" value="1"/>
</dbReference>
<dbReference type="InterPro" id="IPR010651">
    <property type="entry name" value="Sugar_transport"/>
</dbReference>
<reference evidence="9 10" key="1">
    <citation type="submission" date="2011-05" db="EMBL/GenBank/DDBJ databases">
        <authorList>
            <person name="Durkin A.S."/>
            <person name="Kim M."/>
            <person name="Radune D."/>
            <person name="Hostetler J."/>
            <person name="Torralba M."/>
            <person name="Gillis M."/>
            <person name="Methe B."/>
            <person name="Sutton G."/>
            <person name="Nelson K.E."/>
        </authorList>
    </citation>
    <scope>NUCLEOTIDE SEQUENCE [LARGE SCALE GENOMIC DNA]</scope>
    <source>
        <strain evidence="9 10">F0423</strain>
    </source>
</reference>
<evidence type="ECO:0000256" key="8">
    <source>
        <dbReference type="SAM" id="Phobius"/>
    </source>
</evidence>
<evidence type="ECO:0000256" key="1">
    <source>
        <dbReference type="ARBA" id="ARBA00004651"/>
    </source>
</evidence>
<name>A0ABN0D393_9LACO</name>
<feature type="transmembrane region" description="Helical" evidence="8">
    <location>
        <begin position="97"/>
        <end position="117"/>
    </location>
</feature>
<feature type="transmembrane region" description="Helical" evidence="8">
    <location>
        <begin position="244"/>
        <end position="265"/>
    </location>
</feature>
<feature type="transmembrane region" description="Helical" evidence="8">
    <location>
        <begin position="277"/>
        <end position="295"/>
    </location>
</feature>
<dbReference type="CDD" id="cd23110">
    <property type="entry name" value="GRP"/>
    <property type="match status" value="1"/>
</dbReference>
<dbReference type="RefSeq" id="WP_003716140.1">
    <property type="nucleotide sequence ID" value="NZ_AFTL01000019.1"/>
</dbReference>
<dbReference type="Pfam" id="PF06800">
    <property type="entry name" value="Sugar_transport"/>
    <property type="match status" value="1"/>
</dbReference>
<feature type="transmembrane region" description="Helical" evidence="8">
    <location>
        <begin position="186"/>
        <end position="206"/>
    </location>
</feature>
<keyword evidence="3" id="KW-0813">Transport</keyword>
<evidence type="ECO:0000256" key="2">
    <source>
        <dbReference type="ARBA" id="ARBA00006117"/>
    </source>
</evidence>
<evidence type="ECO:0000313" key="10">
    <source>
        <dbReference type="Proteomes" id="UP000006035"/>
    </source>
</evidence>